<dbReference type="InterPro" id="IPR002523">
    <property type="entry name" value="MgTranspt_CorA/ZnTranspt_ZntB"/>
</dbReference>
<dbReference type="Proteomes" id="UP000316270">
    <property type="component" value="Chromosome 1"/>
</dbReference>
<name>A0A517KWY4_9PEZI</name>
<keyword evidence="4 5" id="KW-0472">Membrane</keyword>
<reference evidence="6 7" key="1">
    <citation type="submission" date="2019-07" db="EMBL/GenBank/DDBJ databases">
        <title>Finished genome of Venturia effusa.</title>
        <authorList>
            <person name="Young C.A."/>
            <person name="Cox M.P."/>
            <person name="Ganley A.R.D."/>
            <person name="David W.J."/>
        </authorList>
    </citation>
    <scope>NUCLEOTIDE SEQUENCE [LARGE SCALE GENOMIC DNA]</scope>
    <source>
        <strain evidence="7">albino</strain>
    </source>
</reference>
<dbReference type="PANTHER" id="PTHR46494">
    <property type="entry name" value="CORA FAMILY METAL ION TRANSPORTER (EUROFUNG)"/>
    <property type="match status" value="1"/>
</dbReference>
<evidence type="ECO:0000256" key="1">
    <source>
        <dbReference type="ARBA" id="ARBA00004651"/>
    </source>
</evidence>
<organism evidence="6 7">
    <name type="scientific">Venturia effusa</name>
    <dbReference type="NCBI Taxonomy" id="50376"/>
    <lineage>
        <taxon>Eukaryota</taxon>
        <taxon>Fungi</taxon>
        <taxon>Dikarya</taxon>
        <taxon>Ascomycota</taxon>
        <taxon>Pezizomycotina</taxon>
        <taxon>Dothideomycetes</taxon>
        <taxon>Pleosporomycetidae</taxon>
        <taxon>Venturiales</taxon>
        <taxon>Venturiaceae</taxon>
        <taxon>Venturia</taxon>
    </lineage>
</organism>
<proteinExistence type="predicted"/>
<accession>A0A517KWY4</accession>
<keyword evidence="3 5" id="KW-1133">Transmembrane helix</keyword>
<dbReference type="Gene3D" id="1.20.58.340">
    <property type="entry name" value="Magnesium transport protein CorA, transmembrane region"/>
    <property type="match status" value="1"/>
</dbReference>
<dbReference type="GO" id="GO:0015095">
    <property type="term" value="F:magnesium ion transmembrane transporter activity"/>
    <property type="evidence" value="ECO:0007669"/>
    <property type="project" value="TreeGrafter"/>
</dbReference>
<dbReference type="Pfam" id="PF01544">
    <property type="entry name" value="CorA"/>
    <property type="match status" value="1"/>
</dbReference>
<dbReference type="InterPro" id="IPR045863">
    <property type="entry name" value="CorA_TM1_TM2"/>
</dbReference>
<dbReference type="GO" id="GO:0050897">
    <property type="term" value="F:cobalt ion binding"/>
    <property type="evidence" value="ECO:0007669"/>
    <property type="project" value="TreeGrafter"/>
</dbReference>
<dbReference type="OrthoDB" id="3231000at2759"/>
<dbReference type="GO" id="GO:0005886">
    <property type="term" value="C:plasma membrane"/>
    <property type="evidence" value="ECO:0007669"/>
    <property type="project" value="UniProtKB-SubCell"/>
</dbReference>
<comment type="subcellular location">
    <subcellularLocation>
        <location evidence="1">Cell membrane</location>
        <topology evidence="1">Multi-pass membrane protein</topology>
    </subcellularLocation>
</comment>
<evidence type="ECO:0000256" key="3">
    <source>
        <dbReference type="ARBA" id="ARBA00022989"/>
    </source>
</evidence>
<feature type="transmembrane region" description="Helical" evidence="5">
    <location>
        <begin position="360"/>
        <end position="379"/>
    </location>
</feature>
<feature type="transmembrane region" description="Helical" evidence="5">
    <location>
        <begin position="391"/>
        <end position="412"/>
    </location>
</feature>
<dbReference type="SUPFAM" id="SSF144083">
    <property type="entry name" value="Magnesium transport protein CorA, transmembrane region"/>
    <property type="match status" value="1"/>
</dbReference>
<keyword evidence="7" id="KW-1185">Reference proteome</keyword>
<gene>
    <name evidence="6" type="ORF">FKW77_008178</name>
</gene>
<dbReference type="PANTHER" id="PTHR46494:SF1">
    <property type="entry name" value="CORA FAMILY METAL ION TRANSPORTER (EUROFUNG)"/>
    <property type="match status" value="1"/>
</dbReference>
<dbReference type="AlphaFoldDB" id="A0A517KWY4"/>
<dbReference type="EMBL" id="CP042185">
    <property type="protein sequence ID" value="QDS67892.1"/>
    <property type="molecule type" value="Genomic_DNA"/>
</dbReference>
<evidence type="ECO:0000256" key="5">
    <source>
        <dbReference type="SAM" id="Phobius"/>
    </source>
</evidence>
<dbReference type="STRING" id="50376.A0A517KWY4"/>
<dbReference type="GO" id="GO:0015087">
    <property type="term" value="F:cobalt ion transmembrane transporter activity"/>
    <property type="evidence" value="ECO:0007669"/>
    <property type="project" value="TreeGrafter"/>
</dbReference>
<evidence type="ECO:0000313" key="6">
    <source>
        <dbReference type="EMBL" id="QDS67892.1"/>
    </source>
</evidence>
<protein>
    <submittedName>
        <fullName evidence="6">Uncharacterized protein</fullName>
    </submittedName>
</protein>
<evidence type="ECO:0000313" key="7">
    <source>
        <dbReference type="Proteomes" id="UP000316270"/>
    </source>
</evidence>
<evidence type="ECO:0000256" key="4">
    <source>
        <dbReference type="ARBA" id="ARBA00023136"/>
    </source>
</evidence>
<dbReference type="GO" id="GO:0000287">
    <property type="term" value="F:magnesium ion binding"/>
    <property type="evidence" value="ECO:0007669"/>
    <property type="project" value="TreeGrafter"/>
</dbReference>
<keyword evidence="2 5" id="KW-0812">Transmembrane</keyword>
<evidence type="ECO:0000256" key="2">
    <source>
        <dbReference type="ARBA" id="ARBA00022692"/>
    </source>
</evidence>
<sequence length="437" mass="50109">MSTTTLPSTTSTLRSSFERLAKFDERYNWLTRIDPDKLPNGVCDISVDLFRIDPSRSKLEQTYHLDDHVPKLDSVVAVEISNALQLQAPNIQILVLHGFTFRSNNFLCLLAAIATHYFIDPEIFLLFSMPSSSSDWFLQLQKEEKEAFPSDRNVFFVNNYNPKGRMTECIFVSQLCSSRRNPKQKFLLVMSRDSTPLSSHISTTINWIKDLAVSQPDVPWSIRDLLIHSLLQTSPADLLVAQTNCRCLLAPFVRLLAASCYLSKLPEYESLAESLTDHLYHFFDDLRAVQDLHVSAQTFFGTDVTSGDEPPSIIRDLAYLRDRYEYVDQYRRSQIGYKASMLSLEESRLGIKQNQSVKRLTQLAFIFIPLSFLTSVFGMNIDVLTGDRAKWWTVVIGAVLVYIVVGISYTGVLRVEKWREMHGRNRFGRGLHERARR</sequence>